<dbReference type="AlphaFoldDB" id="A0A0L8HRR6"/>
<evidence type="ECO:0000313" key="1">
    <source>
        <dbReference type="EMBL" id="KOF91440.1"/>
    </source>
</evidence>
<name>A0A0L8HRR6_OCTBM</name>
<proteinExistence type="predicted"/>
<protein>
    <submittedName>
        <fullName evidence="1">Uncharacterized protein</fullName>
    </submittedName>
</protein>
<reference evidence="1" key="1">
    <citation type="submission" date="2015-07" db="EMBL/GenBank/DDBJ databases">
        <title>MeaNS - Measles Nucleotide Surveillance Program.</title>
        <authorList>
            <person name="Tran T."/>
            <person name="Druce J."/>
        </authorList>
    </citation>
    <scope>NUCLEOTIDE SEQUENCE</scope>
    <source>
        <strain evidence="1">UCB-OBI-ISO-001</strain>
        <tissue evidence="1">Gonad</tissue>
    </source>
</reference>
<gene>
    <name evidence="1" type="ORF">OCBIM_22008834mg</name>
</gene>
<dbReference type="EMBL" id="KQ417537">
    <property type="protein sequence ID" value="KOF91440.1"/>
    <property type="molecule type" value="Genomic_DNA"/>
</dbReference>
<sequence>MIKKMKIKYIKCTSVAMSRTKCKDKVKKKIISILENNESIKKIAKGKEKTYFNYLSKYKDINFLTVSCTMSKLGTLFCTKITENILPNKNR</sequence>
<accession>A0A0L8HRR6</accession>
<organism evidence="1">
    <name type="scientific">Octopus bimaculoides</name>
    <name type="common">California two-spotted octopus</name>
    <dbReference type="NCBI Taxonomy" id="37653"/>
    <lineage>
        <taxon>Eukaryota</taxon>
        <taxon>Metazoa</taxon>
        <taxon>Spiralia</taxon>
        <taxon>Lophotrochozoa</taxon>
        <taxon>Mollusca</taxon>
        <taxon>Cephalopoda</taxon>
        <taxon>Coleoidea</taxon>
        <taxon>Octopodiformes</taxon>
        <taxon>Octopoda</taxon>
        <taxon>Incirrata</taxon>
        <taxon>Octopodidae</taxon>
        <taxon>Octopus</taxon>
    </lineage>
</organism>